<keyword evidence="1" id="KW-0812">Transmembrane</keyword>
<evidence type="ECO:0000313" key="3">
    <source>
        <dbReference type="Proteomes" id="UP000619761"/>
    </source>
</evidence>
<name>A0ABQ3AZE9_9GAMM</name>
<proteinExistence type="predicted"/>
<comment type="caution">
    <text evidence="2">The sequence shown here is derived from an EMBL/GenBank/DDBJ whole genome shotgun (WGS) entry which is preliminary data.</text>
</comment>
<dbReference type="RefSeq" id="WP_189417397.1">
    <property type="nucleotide sequence ID" value="NZ_BMYZ01000001.1"/>
</dbReference>
<feature type="transmembrane region" description="Helical" evidence="1">
    <location>
        <begin position="68"/>
        <end position="86"/>
    </location>
</feature>
<reference evidence="3" key="1">
    <citation type="journal article" date="2019" name="Int. J. Syst. Evol. Microbiol.">
        <title>The Global Catalogue of Microorganisms (GCM) 10K type strain sequencing project: providing services to taxonomists for standard genome sequencing and annotation.</title>
        <authorList>
            <consortium name="The Broad Institute Genomics Platform"/>
            <consortium name="The Broad Institute Genome Sequencing Center for Infectious Disease"/>
            <person name="Wu L."/>
            <person name="Ma J."/>
        </authorList>
    </citation>
    <scope>NUCLEOTIDE SEQUENCE [LARGE SCALE GENOMIC DNA]</scope>
    <source>
        <strain evidence="3">KCTC 32239</strain>
    </source>
</reference>
<evidence type="ECO:0000313" key="2">
    <source>
        <dbReference type="EMBL" id="GGY72006.1"/>
    </source>
</evidence>
<keyword evidence="1" id="KW-0472">Membrane</keyword>
<accession>A0ABQ3AZE9</accession>
<dbReference type="EMBL" id="BMYZ01000001">
    <property type="protein sequence ID" value="GGY72006.1"/>
    <property type="molecule type" value="Genomic_DNA"/>
</dbReference>
<feature type="transmembrane region" description="Helical" evidence="1">
    <location>
        <begin position="38"/>
        <end position="56"/>
    </location>
</feature>
<keyword evidence="1" id="KW-1133">Transmembrane helix</keyword>
<dbReference type="Proteomes" id="UP000619761">
    <property type="component" value="Unassembled WGS sequence"/>
</dbReference>
<feature type="transmembrane region" description="Helical" evidence="1">
    <location>
        <begin position="173"/>
        <end position="195"/>
    </location>
</feature>
<sequence length="200" mass="22901">MNENVANIENDTLHAEEPIEITKGGISNEFYIVSKKKFIWLYFSTFGFYSIYWFFKNWILQKKFHNETYWPAMRGLFYIFFTHSLFRQVDRKLKNSDKKYIWDHGGIATQIVMLTLASNLLGRLASKYMGSPYTDIGSIALAAVMGVLLLRVQMATNLACNDSEGESNNKLSALNIFWIVIGGIFTLLAILGIFFTDADT</sequence>
<keyword evidence="3" id="KW-1185">Reference proteome</keyword>
<protein>
    <recommendedName>
        <fullName evidence="4">DUF4234 domain-containing protein</fullName>
    </recommendedName>
</protein>
<feature type="transmembrane region" description="Helical" evidence="1">
    <location>
        <begin position="107"/>
        <end position="126"/>
    </location>
</feature>
<feature type="transmembrane region" description="Helical" evidence="1">
    <location>
        <begin position="132"/>
        <end position="152"/>
    </location>
</feature>
<evidence type="ECO:0000256" key="1">
    <source>
        <dbReference type="SAM" id="Phobius"/>
    </source>
</evidence>
<organism evidence="2 3">
    <name type="scientific">Cellvibrio zantedeschiae</name>
    <dbReference type="NCBI Taxonomy" id="1237077"/>
    <lineage>
        <taxon>Bacteria</taxon>
        <taxon>Pseudomonadati</taxon>
        <taxon>Pseudomonadota</taxon>
        <taxon>Gammaproteobacteria</taxon>
        <taxon>Cellvibrionales</taxon>
        <taxon>Cellvibrionaceae</taxon>
        <taxon>Cellvibrio</taxon>
    </lineage>
</organism>
<evidence type="ECO:0008006" key="4">
    <source>
        <dbReference type="Google" id="ProtNLM"/>
    </source>
</evidence>
<gene>
    <name evidence="2" type="ORF">GCM10011613_16160</name>
</gene>